<dbReference type="CDD" id="cd00130">
    <property type="entry name" value="PAS"/>
    <property type="match status" value="1"/>
</dbReference>
<dbReference type="SMART" id="SM00091">
    <property type="entry name" value="PAS"/>
    <property type="match status" value="1"/>
</dbReference>
<dbReference type="Pfam" id="PF00989">
    <property type="entry name" value="PAS"/>
    <property type="match status" value="1"/>
</dbReference>
<protein>
    <submittedName>
        <fullName evidence="7">DNA polymerase III, epsilon subunit</fullName>
    </submittedName>
</protein>
<organism evidence="7">
    <name type="scientific">Magnetospirillum gryphiswaldense</name>
    <dbReference type="NCBI Taxonomy" id="55518"/>
    <lineage>
        <taxon>Bacteria</taxon>
        <taxon>Pseudomonadati</taxon>
        <taxon>Pseudomonadota</taxon>
        <taxon>Alphaproteobacteria</taxon>
        <taxon>Rhodospirillales</taxon>
        <taxon>Rhodospirillaceae</taxon>
        <taxon>Magnetospirillum</taxon>
    </lineage>
</organism>
<sequence>MTPRQQNRVTLAVALLSAVVLVLACLALLPHFYPQAQVPAWVIGAVAVVAWLFLIIVHEAVRNHFADLRLLRAGLEAAAFGQLPPQALTQRFGEESVGLGQMARLIGQWSVERQQQANRPDQRLAAVLRALHDGVVVVTESGLISLINGPAKAMLGPHNAVVGRSIFASVERDSLLAAMQRAARSGGKPVEACLVMLDGSGHSVRVLDFGEHRGAVITIPSVELDGTGEVELGLDLHDLPPSVPPPTDDTLLSQLPVVVLDTETTGLDAARDAIVSVGAVRCHGSRIYRAAMLDLLVNPGRRIPARATAIHGIDESMVAGKPDLAASLPEIAAIMDKAVVVGHQIGFDLALLRHGTERLGLDWTPPPRLDILLLSAALAPDESGHEIDDQAARMGVNISGRHTALGDALVTAELWVRLIPQLERAGVLTLGQARAFSRRAKGPLGRQKEMGWDEDSQMK</sequence>
<dbReference type="InterPro" id="IPR000014">
    <property type="entry name" value="PAS"/>
</dbReference>
<dbReference type="GO" id="GO:0003676">
    <property type="term" value="F:nucleic acid binding"/>
    <property type="evidence" value="ECO:0007669"/>
    <property type="project" value="InterPro"/>
</dbReference>
<dbReference type="EMBL" id="CU459003">
    <property type="protein sequence ID" value="CAM77174.1"/>
    <property type="molecule type" value="Genomic_DNA"/>
</dbReference>
<dbReference type="FunFam" id="3.30.420.10:FF:000045">
    <property type="entry name" value="3'-5' exonuclease DinG"/>
    <property type="match status" value="1"/>
</dbReference>
<dbReference type="GO" id="GO:0008408">
    <property type="term" value="F:3'-5' exonuclease activity"/>
    <property type="evidence" value="ECO:0007669"/>
    <property type="project" value="TreeGrafter"/>
</dbReference>
<dbReference type="GO" id="GO:0006355">
    <property type="term" value="P:regulation of DNA-templated transcription"/>
    <property type="evidence" value="ECO:0007669"/>
    <property type="project" value="InterPro"/>
</dbReference>
<dbReference type="PROSITE" id="PS51257">
    <property type="entry name" value="PROKAR_LIPOPROTEIN"/>
    <property type="match status" value="1"/>
</dbReference>
<evidence type="ECO:0000259" key="6">
    <source>
        <dbReference type="SMART" id="SM00479"/>
    </source>
</evidence>
<accession>A4U2R7</accession>
<proteinExistence type="predicted"/>
<dbReference type="AlphaFoldDB" id="A4U2R7"/>
<evidence type="ECO:0000256" key="4">
    <source>
        <dbReference type="SAM" id="Phobius"/>
    </source>
</evidence>
<feature type="compositionally biased region" description="Basic and acidic residues" evidence="3">
    <location>
        <begin position="446"/>
        <end position="459"/>
    </location>
</feature>
<dbReference type="CDD" id="cd06127">
    <property type="entry name" value="DEDDh"/>
    <property type="match status" value="1"/>
</dbReference>
<evidence type="ECO:0000256" key="2">
    <source>
        <dbReference type="ARBA" id="ARBA00026073"/>
    </source>
</evidence>
<dbReference type="GO" id="GO:0045004">
    <property type="term" value="P:DNA replication proofreading"/>
    <property type="evidence" value="ECO:0007669"/>
    <property type="project" value="TreeGrafter"/>
</dbReference>
<gene>
    <name evidence="7" type="ORF">MGR_0819</name>
</gene>
<dbReference type="InterPro" id="IPR035965">
    <property type="entry name" value="PAS-like_dom_sf"/>
</dbReference>
<dbReference type="InterPro" id="IPR013520">
    <property type="entry name" value="Ribonucl_H"/>
</dbReference>
<dbReference type="PANTHER" id="PTHR30231:SF41">
    <property type="entry name" value="DNA POLYMERASE III SUBUNIT EPSILON"/>
    <property type="match status" value="1"/>
</dbReference>
<feature type="transmembrane region" description="Helical" evidence="4">
    <location>
        <begin position="39"/>
        <end position="61"/>
    </location>
</feature>
<dbReference type="InterPro" id="IPR036397">
    <property type="entry name" value="RNaseH_sf"/>
</dbReference>
<keyword evidence="4" id="KW-0812">Transmembrane</keyword>
<comment type="function">
    <text evidence="1">DNA polymerase III is a complex, multichain enzyme responsible for most of the replicative synthesis in bacteria. The epsilon subunit contain the editing function and is a proofreading 3'-5' exonuclease.</text>
</comment>
<feature type="transmembrane region" description="Helical" evidence="4">
    <location>
        <begin position="12"/>
        <end position="33"/>
    </location>
</feature>
<evidence type="ECO:0000313" key="7">
    <source>
        <dbReference type="EMBL" id="CAM77174.1"/>
    </source>
</evidence>
<name>A4U2R7_9PROT</name>
<dbReference type="SMART" id="SM00479">
    <property type="entry name" value="EXOIII"/>
    <property type="match status" value="1"/>
</dbReference>
<comment type="subunit">
    <text evidence="2">DNA polymerase III contains a core (composed of alpha, epsilon and theta chains) that associates with a tau subunit. This core dimerizes to form the POLIII' complex. PolIII' associates with the gamma complex (composed of gamma, delta, delta', psi and chi chains) and with the beta chain to form the complete DNA polymerase III complex.</text>
</comment>
<dbReference type="InterPro" id="IPR013767">
    <property type="entry name" value="PAS_fold"/>
</dbReference>
<dbReference type="GO" id="GO:0005829">
    <property type="term" value="C:cytosol"/>
    <property type="evidence" value="ECO:0007669"/>
    <property type="project" value="TreeGrafter"/>
</dbReference>
<feature type="region of interest" description="Disordered" evidence="3">
    <location>
        <begin position="439"/>
        <end position="459"/>
    </location>
</feature>
<dbReference type="Gene3D" id="3.30.420.10">
    <property type="entry name" value="Ribonuclease H-like superfamily/Ribonuclease H"/>
    <property type="match status" value="1"/>
</dbReference>
<reference evidence="7" key="1">
    <citation type="journal article" date="2007" name="J. Bacteriol.">
        <title>Comparative genome analysis of four magnetotactic bacteria reveals a complex set of group-specific genes implicated in magnetosome biomineralization and function.</title>
        <authorList>
            <person name="Richter M."/>
            <person name="Kube M."/>
            <person name="Bazylinski D.A."/>
            <person name="Lombardot T."/>
            <person name="Gloeckner F.O."/>
            <person name="Reinhardt R."/>
            <person name="Schueler D."/>
        </authorList>
    </citation>
    <scope>NUCLEOTIDE SEQUENCE</scope>
    <source>
        <strain evidence="7">MSR-1</strain>
    </source>
</reference>
<evidence type="ECO:0000256" key="3">
    <source>
        <dbReference type="SAM" id="MobiDB-lite"/>
    </source>
</evidence>
<evidence type="ECO:0000256" key="1">
    <source>
        <dbReference type="ARBA" id="ARBA00025483"/>
    </source>
</evidence>
<dbReference type="Pfam" id="PF00929">
    <property type="entry name" value="RNase_T"/>
    <property type="match status" value="1"/>
</dbReference>
<feature type="domain" description="Exonuclease" evidence="6">
    <location>
        <begin position="256"/>
        <end position="424"/>
    </location>
</feature>
<evidence type="ECO:0000259" key="5">
    <source>
        <dbReference type="SMART" id="SM00091"/>
    </source>
</evidence>
<dbReference type="SUPFAM" id="SSF53098">
    <property type="entry name" value="Ribonuclease H-like"/>
    <property type="match status" value="1"/>
</dbReference>
<keyword evidence="4" id="KW-0472">Membrane</keyword>
<keyword evidence="4" id="KW-1133">Transmembrane helix</keyword>
<dbReference type="RefSeq" id="WP_158699466.1">
    <property type="nucleotide sequence ID" value="NZ_CP027527.1"/>
</dbReference>
<dbReference type="Gene3D" id="3.30.450.20">
    <property type="entry name" value="PAS domain"/>
    <property type="match status" value="1"/>
</dbReference>
<dbReference type="PANTHER" id="PTHR30231">
    <property type="entry name" value="DNA POLYMERASE III SUBUNIT EPSILON"/>
    <property type="match status" value="1"/>
</dbReference>
<dbReference type="InterPro" id="IPR012337">
    <property type="entry name" value="RNaseH-like_sf"/>
</dbReference>
<feature type="domain" description="PAS" evidence="5">
    <location>
        <begin position="122"/>
        <end position="188"/>
    </location>
</feature>
<dbReference type="SUPFAM" id="SSF55785">
    <property type="entry name" value="PYP-like sensor domain (PAS domain)"/>
    <property type="match status" value="1"/>
</dbReference>